<name>A0AAV7HUD4_COTGL</name>
<proteinExistence type="predicted"/>
<reference evidence="1 2" key="1">
    <citation type="journal article" date="2021" name="J. Hered.">
        <title>A chromosome-level genome assembly of the parasitoid wasp, Cotesia glomerata (Hymenoptera: Braconidae).</title>
        <authorList>
            <person name="Pinto B.J."/>
            <person name="Weis J.J."/>
            <person name="Gamble T."/>
            <person name="Ode P.J."/>
            <person name="Paul R."/>
            <person name="Zaspel J.M."/>
        </authorList>
    </citation>
    <scope>NUCLEOTIDE SEQUENCE [LARGE SCALE GENOMIC DNA]</scope>
    <source>
        <strain evidence="1">CgM1</strain>
    </source>
</reference>
<keyword evidence="2" id="KW-1185">Reference proteome</keyword>
<evidence type="ECO:0000313" key="2">
    <source>
        <dbReference type="Proteomes" id="UP000826195"/>
    </source>
</evidence>
<organism evidence="1 2">
    <name type="scientific">Cotesia glomerata</name>
    <name type="common">Lepidopteran parasitic wasp</name>
    <name type="synonym">Apanteles glomeratus</name>
    <dbReference type="NCBI Taxonomy" id="32391"/>
    <lineage>
        <taxon>Eukaryota</taxon>
        <taxon>Metazoa</taxon>
        <taxon>Ecdysozoa</taxon>
        <taxon>Arthropoda</taxon>
        <taxon>Hexapoda</taxon>
        <taxon>Insecta</taxon>
        <taxon>Pterygota</taxon>
        <taxon>Neoptera</taxon>
        <taxon>Endopterygota</taxon>
        <taxon>Hymenoptera</taxon>
        <taxon>Apocrita</taxon>
        <taxon>Ichneumonoidea</taxon>
        <taxon>Braconidae</taxon>
        <taxon>Microgastrinae</taxon>
        <taxon>Cotesia</taxon>
    </lineage>
</organism>
<dbReference type="EMBL" id="JAHXZJ010002982">
    <property type="protein sequence ID" value="KAH0535331.1"/>
    <property type="molecule type" value="Genomic_DNA"/>
</dbReference>
<dbReference type="Proteomes" id="UP000826195">
    <property type="component" value="Unassembled WGS sequence"/>
</dbReference>
<comment type="caution">
    <text evidence="1">The sequence shown here is derived from an EMBL/GenBank/DDBJ whole genome shotgun (WGS) entry which is preliminary data.</text>
</comment>
<gene>
    <name evidence="1" type="ORF">KQX54_015926</name>
</gene>
<accession>A0AAV7HUD4</accession>
<protein>
    <submittedName>
        <fullName evidence="1">Uncharacterized protein</fullName>
    </submittedName>
</protein>
<dbReference type="AlphaFoldDB" id="A0AAV7HUD4"/>
<evidence type="ECO:0000313" key="1">
    <source>
        <dbReference type="EMBL" id="KAH0535331.1"/>
    </source>
</evidence>
<sequence length="131" mass="15623">MHFKEIYSDCFKDLQDHVDMEFHRVHEKKVSFDSICKVLHTGAHGIIDENNPEMNQFLRKIMTLTLLPFYLIDGELKKIGENLPDDGAESFKEFITYYEQKWKKDLLPSKYSIFEEIRTINDVPEIHLVDW</sequence>